<evidence type="ECO:0008006" key="4">
    <source>
        <dbReference type="Google" id="ProtNLM"/>
    </source>
</evidence>
<protein>
    <recommendedName>
        <fullName evidence="4">DUF4019 domain-containing protein</fullName>
    </recommendedName>
</protein>
<organism evidence="2 3">
    <name type="scientific">Paraburkholderia fungorum</name>
    <dbReference type="NCBI Taxonomy" id="134537"/>
    <lineage>
        <taxon>Bacteria</taxon>
        <taxon>Pseudomonadati</taxon>
        <taxon>Pseudomonadota</taxon>
        <taxon>Betaproteobacteria</taxon>
        <taxon>Burkholderiales</taxon>
        <taxon>Burkholderiaceae</taxon>
        <taxon>Paraburkholderia</taxon>
    </lineage>
</organism>
<keyword evidence="1" id="KW-0732">Signal</keyword>
<dbReference type="EMBL" id="JANSLM010000003">
    <property type="protein sequence ID" value="MDT8837639.1"/>
    <property type="molecule type" value="Genomic_DNA"/>
</dbReference>
<dbReference type="Proteomes" id="UP001246473">
    <property type="component" value="Unassembled WGS sequence"/>
</dbReference>
<evidence type="ECO:0000313" key="3">
    <source>
        <dbReference type="Proteomes" id="UP001246473"/>
    </source>
</evidence>
<comment type="caution">
    <text evidence="2">The sequence shown here is derived from an EMBL/GenBank/DDBJ whole genome shotgun (WGS) entry which is preliminary data.</text>
</comment>
<gene>
    <name evidence="2" type="ORF">ParKJ_09450</name>
</gene>
<proteinExistence type="predicted"/>
<dbReference type="RefSeq" id="WP_146153360.1">
    <property type="nucleotide sequence ID" value="NZ_CP099623.1"/>
</dbReference>
<evidence type="ECO:0000256" key="1">
    <source>
        <dbReference type="SAM" id="SignalP"/>
    </source>
</evidence>
<dbReference type="AlphaFoldDB" id="A0AAP5Q6N9"/>
<feature type="chain" id="PRO_5042875754" description="DUF4019 domain-containing protein" evidence="1">
    <location>
        <begin position="23"/>
        <end position="178"/>
    </location>
</feature>
<sequence length="178" mass="19603">MKFAQTLIGMVCGVALIVSAHAQSATDLQTIGRFVECKLDARQIDSFIDRIDSGAVPGFTSQRPQEKAVDLAWKTQKPIQAWGTSSNLVSIVSPRQMLLAIPAPEGEEINIAKQWVARIGGMSEGAGTISLRENAQWRGVDYRKTVGKKEIRLLVDQQESPGWILLGCRYDKLFTNSN</sequence>
<accession>A0AAP5Q6N9</accession>
<evidence type="ECO:0000313" key="2">
    <source>
        <dbReference type="EMBL" id="MDT8837639.1"/>
    </source>
</evidence>
<reference evidence="2" key="1">
    <citation type="submission" date="2022-08" db="EMBL/GenBank/DDBJ databases">
        <authorList>
            <person name="Kim S.-J."/>
        </authorList>
    </citation>
    <scope>NUCLEOTIDE SEQUENCE</scope>
    <source>
        <strain evidence="2">KJ</strain>
    </source>
</reference>
<name>A0AAP5Q6N9_9BURK</name>
<feature type="signal peptide" evidence="1">
    <location>
        <begin position="1"/>
        <end position="22"/>
    </location>
</feature>